<evidence type="ECO:0000256" key="2">
    <source>
        <dbReference type="ARBA" id="ARBA00022670"/>
    </source>
</evidence>
<gene>
    <name evidence="7" type="ORF">AYI69_g304</name>
</gene>
<reference evidence="8" key="1">
    <citation type="submission" date="2017-01" db="EMBL/GenBank/DDBJ databases">
        <authorList>
            <person name="Wang Y."/>
            <person name="White M."/>
            <person name="Kvist S."/>
            <person name="Moncalvo J.-M."/>
        </authorList>
    </citation>
    <scope>NUCLEOTIDE SEQUENCE [LARGE SCALE GENOMIC DNA]</scope>
    <source>
        <strain evidence="8">ID-206-W2</strain>
    </source>
</reference>
<comment type="caution">
    <text evidence="7">The sequence shown here is derived from an EMBL/GenBank/DDBJ whole genome shotgun (WGS) entry which is preliminary data.</text>
</comment>
<dbReference type="PANTHER" id="PTHR43806:SF11">
    <property type="entry name" value="CEREVISIN-RELATED"/>
    <property type="match status" value="1"/>
</dbReference>
<dbReference type="InterPro" id="IPR022398">
    <property type="entry name" value="Peptidase_S8_His-AS"/>
</dbReference>
<proteinExistence type="inferred from homology"/>
<keyword evidence="4 5" id="KW-0720">Serine protease</keyword>
<dbReference type="FunFam" id="3.40.50.200:FF:000016">
    <property type="entry name" value="Proprotein convertase subtilisin/kexin type 9"/>
    <property type="match status" value="1"/>
</dbReference>
<dbReference type="PROSITE" id="PS51892">
    <property type="entry name" value="SUBTILASE"/>
    <property type="match status" value="1"/>
</dbReference>
<protein>
    <submittedName>
        <fullName evidence="7">Subtilisin-like protease</fullName>
    </submittedName>
</protein>
<comment type="similarity">
    <text evidence="1 5">Belongs to the peptidase S8 family.</text>
</comment>
<evidence type="ECO:0000313" key="7">
    <source>
        <dbReference type="EMBL" id="OMJ30159.1"/>
    </source>
</evidence>
<dbReference type="OrthoDB" id="206201at2759"/>
<dbReference type="CDD" id="cd04077">
    <property type="entry name" value="Peptidases_S8_PCSK9_ProteinaseK_like"/>
    <property type="match status" value="1"/>
</dbReference>
<evidence type="ECO:0000256" key="3">
    <source>
        <dbReference type="ARBA" id="ARBA00022801"/>
    </source>
</evidence>
<dbReference type="InterPro" id="IPR023828">
    <property type="entry name" value="Peptidase_S8_Ser-AS"/>
</dbReference>
<dbReference type="GO" id="GO:0005615">
    <property type="term" value="C:extracellular space"/>
    <property type="evidence" value="ECO:0007669"/>
    <property type="project" value="TreeGrafter"/>
</dbReference>
<sequence>MILIKSINTSIIAGILICLFIFVKTSKSEPAPVYYQEIDARGNKIKRDASINQVRDFTVVLSLDIKGLSGTTNSQFRALPLTPKTKKWRKIGKNAARNVARKAIEEILAKNISKKKFSLKDTDVISIGEYYSFSGSFDNDSLETIRNMKEVKYIQEVGQAFIDDDVIIKSDIVLNNYTASPNTKILKTDSLNFKRQAIQTQYQRYAPWALSRLSSSDLPDIIYPYGNGYAYPNEGEGVVVYIFDSGININHQEFEGRAFYGPNLSINPKTGVPYEDDDDHYGHGTAVASSVGGKTFGVAKKSTLISYKIYSYGASLPATLIMNALDMVVDEIENSEDGRKASIVNCSYVTTFDQAFNDAVVEFNKRGFIFTVSAGNQRNDACLRSPPSSPGAISVGGTDASDNLSLTSNYGNCVQIFAPGTNVYSAGIDSSNSLVLSTGTSYSAPIVAGICALILCDNPSLTPDQVLDKLVEYAVKDKIKLNVTSANVLAHVPRHF</sequence>
<keyword evidence="3 5" id="KW-0378">Hydrolase</keyword>
<dbReference type="InterPro" id="IPR015500">
    <property type="entry name" value="Peptidase_S8_subtilisin-rel"/>
</dbReference>
<evidence type="ECO:0000256" key="5">
    <source>
        <dbReference type="PROSITE-ProRule" id="PRU01240"/>
    </source>
</evidence>
<keyword evidence="2 5" id="KW-0645">Protease</keyword>
<organism evidence="7 8">
    <name type="scientific">Smittium culicis</name>
    <dbReference type="NCBI Taxonomy" id="133412"/>
    <lineage>
        <taxon>Eukaryota</taxon>
        <taxon>Fungi</taxon>
        <taxon>Fungi incertae sedis</taxon>
        <taxon>Zoopagomycota</taxon>
        <taxon>Kickxellomycotina</taxon>
        <taxon>Harpellomycetes</taxon>
        <taxon>Harpellales</taxon>
        <taxon>Legeriomycetaceae</taxon>
        <taxon>Smittium</taxon>
    </lineage>
</organism>
<evidence type="ECO:0000256" key="1">
    <source>
        <dbReference type="ARBA" id="ARBA00011073"/>
    </source>
</evidence>
<dbReference type="Proteomes" id="UP000187429">
    <property type="component" value="Unassembled WGS sequence"/>
</dbReference>
<evidence type="ECO:0000259" key="6">
    <source>
        <dbReference type="Pfam" id="PF00082"/>
    </source>
</evidence>
<dbReference type="GO" id="GO:0006508">
    <property type="term" value="P:proteolysis"/>
    <property type="evidence" value="ECO:0007669"/>
    <property type="project" value="UniProtKB-KW"/>
</dbReference>
<dbReference type="PROSITE" id="PS00138">
    <property type="entry name" value="SUBTILASE_SER"/>
    <property type="match status" value="1"/>
</dbReference>
<dbReference type="PROSITE" id="PS00137">
    <property type="entry name" value="SUBTILASE_HIS"/>
    <property type="match status" value="1"/>
</dbReference>
<dbReference type="PRINTS" id="PR00723">
    <property type="entry name" value="SUBTILISIN"/>
</dbReference>
<dbReference type="PANTHER" id="PTHR43806">
    <property type="entry name" value="PEPTIDASE S8"/>
    <property type="match status" value="1"/>
</dbReference>
<name>A0A1R1YTF8_9FUNG</name>
<feature type="domain" description="Peptidase S8/S53" evidence="6">
    <location>
        <begin position="235"/>
        <end position="474"/>
    </location>
</feature>
<dbReference type="Gene3D" id="3.40.50.200">
    <property type="entry name" value="Peptidase S8/S53 domain"/>
    <property type="match status" value="1"/>
</dbReference>
<dbReference type="GO" id="GO:0004252">
    <property type="term" value="F:serine-type endopeptidase activity"/>
    <property type="evidence" value="ECO:0007669"/>
    <property type="project" value="UniProtKB-UniRule"/>
</dbReference>
<dbReference type="InterPro" id="IPR000209">
    <property type="entry name" value="Peptidase_S8/S53_dom"/>
</dbReference>
<accession>A0A1R1YTF8</accession>
<dbReference type="EMBL" id="LSSM01000069">
    <property type="protein sequence ID" value="OMJ30159.1"/>
    <property type="molecule type" value="Genomic_DNA"/>
</dbReference>
<evidence type="ECO:0000313" key="8">
    <source>
        <dbReference type="Proteomes" id="UP000187429"/>
    </source>
</evidence>
<feature type="active site" description="Charge relay system" evidence="5">
    <location>
        <position position="441"/>
    </location>
</feature>
<dbReference type="InterPro" id="IPR050131">
    <property type="entry name" value="Peptidase_S8_subtilisin-like"/>
</dbReference>
<evidence type="ECO:0000256" key="4">
    <source>
        <dbReference type="ARBA" id="ARBA00022825"/>
    </source>
</evidence>
<dbReference type="InterPro" id="IPR034193">
    <property type="entry name" value="PCSK9_ProteinaseK-like"/>
</dbReference>
<dbReference type="AlphaFoldDB" id="A0A1R1YTF8"/>
<dbReference type="InterPro" id="IPR036852">
    <property type="entry name" value="Peptidase_S8/S53_dom_sf"/>
</dbReference>
<feature type="active site" description="Charge relay system" evidence="5">
    <location>
        <position position="244"/>
    </location>
</feature>
<feature type="active site" description="Charge relay system" evidence="5">
    <location>
        <position position="283"/>
    </location>
</feature>
<dbReference type="Pfam" id="PF00082">
    <property type="entry name" value="Peptidase_S8"/>
    <property type="match status" value="1"/>
</dbReference>
<keyword evidence="8" id="KW-1185">Reference proteome</keyword>
<dbReference type="SUPFAM" id="SSF52743">
    <property type="entry name" value="Subtilisin-like"/>
    <property type="match status" value="1"/>
</dbReference>